<protein>
    <submittedName>
        <fullName evidence="3">Cobalt-zinc-cadmium resistance protein czcI</fullName>
    </submittedName>
</protein>
<dbReference type="AlphaFoldDB" id="C9YBE2"/>
<keyword evidence="2" id="KW-0732">Signal</keyword>
<organism evidence="3">
    <name type="scientific">Curvibacter symbiont subsp. Hydra magnipapillata</name>
    <dbReference type="NCBI Taxonomy" id="667019"/>
    <lineage>
        <taxon>Bacteria</taxon>
        <taxon>Pseudomonadati</taxon>
        <taxon>Pseudomonadota</taxon>
        <taxon>Betaproteobacteria</taxon>
        <taxon>Burkholderiales</taxon>
        <taxon>Comamonadaceae</taxon>
        <taxon>Curvibacter</taxon>
    </lineage>
</organism>
<dbReference type="EMBL" id="FN543104">
    <property type="protein sequence ID" value="CBA29892.1"/>
    <property type="molecule type" value="Genomic_DNA"/>
</dbReference>
<feature type="chain" id="PRO_5003003823" evidence="2">
    <location>
        <begin position="21"/>
        <end position="117"/>
    </location>
</feature>
<sequence length="117" mass="12403">MRKWLAVFLLLVIPMQFALAATAGYCQHEIGVATKHLGHHGHQHQVQPGELSQSDKSPSKGFDLDCGSCHAGCSLAVATAVGSSVLPGIAVIEPSADRVLASLPLKVPDRPQWLSRS</sequence>
<evidence type="ECO:0000256" key="2">
    <source>
        <dbReference type="SAM" id="SignalP"/>
    </source>
</evidence>
<evidence type="ECO:0000313" key="3">
    <source>
        <dbReference type="EMBL" id="CBA29892.1"/>
    </source>
</evidence>
<reference evidence="3" key="1">
    <citation type="journal article" date="2010" name="Nature">
        <title>The dynamic genome of Hydra.</title>
        <authorList>
            <person name="Chapman J.A."/>
            <person name="Kirkness E.F."/>
            <person name="Simakov O."/>
            <person name="Hampson S.E."/>
            <person name="Mitros T."/>
            <person name="Weinmaier T."/>
            <person name="Rattei T."/>
            <person name="Balasubramanian P.G."/>
            <person name="Borman J."/>
            <person name="Busam D."/>
            <person name="Disbennett K."/>
            <person name="Pfannkoch C."/>
            <person name="Sumin N."/>
            <person name="Sutton G."/>
            <person name="Viswanathan L."/>
            <person name="Walenz B."/>
            <person name="Goodstein D.M."/>
            <person name="Hellsten U."/>
            <person name="Kawashima T."/>
            <person name="Prochnik S.E."/>
            <person name="Putnam N.H."/>
            <person name="Shu S."/>
            <person name="Blumberg B."/>
            <person name="Dana C.E."/>
            <person name="Gee L."/>
            <person name="Kibler D.F."/>
            <person name="Law L."/>
            <person name="Lindgens D."/>
            <person name="Martinez D.E."/>
            <person name="Peng J."/>
            <person name="Wigge P.A."/>
            <person name="Bertulat B."/>
            <person name="Guder C."/>
            <person name="Nakamura Y."/>
            <person name="Ozbek S."/>
            <person name="Watanabe H."/>
            <person name="Khalturin K."/>
            <person name="Hemmrich G."/>
            <person name="Franke A."/>
            <person name="Augustin R."/>
            <person name="Fraune S."/>
            <person name="Hayakawa E."/>
            <person name="Hayakawa S."/>
            <person name="Hirose M."/>
            <person name="Hwang J."/>
            <person name="Ikeo K."/>
            <person name="Nishimiya-Fujisawa C."/>
            <person name="Ogura A."/>
            <person name="Takahashi T."/>
            <person name="Steinmetz P.R."/>
            <person name="Zhang X."/>
            <person name="Aufschnaiter R."/>
            <person name="Eder M.K."/>
            <person name="Gorny A.K."/>
            <person name="Salvenmoser W."/>
            <person name="Heimberg A.M."/>
            <person name="Wheeler B.M."/>
            <person name="Peterson K.J."/>
            <person name="Boettger A."/>
            <person name="Tischler P."/>
            <person name="Wolf A."/>
            <person name="Gojobori T."/>
            <person name="Remington K.A."/>
            <person name="Strausberg R.L."/>
            <person name="Venter J."/>
            <person name="Technau U."/>
            <person name="Hobmayer B."/>
            <person name="Bosch T.C."/>
            <person name="Holstein T.W."/>
            <person name="Fujisawa T."/>
            <person name="Bode H.R."/>
            <person name="David C.N."/>
            <person name="Rokhsar D.S."/>
            <person name="Steele R.E."/>
        </authorList>
    </citation>
    <scope>NUCLEOTIDE SEQUENCE</scope>
</reference>
<evidence type="ECO:0000256" key="1">
    <source>
        <dbReference type="SAM" id="MobiDB-lite"/>
    </source>
</evidence>
<feature type="region of interest" description="Disordered" evidence="1">
    <location>
        <begin position="37"/>
        <end position="61"/>
    </location>
</feature>
<feature type="signal peptide" evidence="2">
    <location>
        <begin position="1"/>
        <end position="20"/>
    </location>
</feature>
<name>C9YBE2_CURXX</name>
<accession>C9YBE2</accession>
<proteinExistence type="predicted"/>
<gene>
    <name evidence="3" type="primary">czcI</name>
    <name evidence="3" type="ORF">Csp_A14430</name>
</gene>